<evidence type="ECO:0000313" key="3">
    <source>
        <dbReference type="Proteomes" id="UP000035170"/>
    </source>
</evidence>
<feature type="region of interest" description="Disordered" evidence="1">
    <location>
        <begin position="1"/>
        <end position="33"/>
    </location>
</feature>
<evidence type="ECO:0000256" key="1">
    <source>
        <dbReference type="SAM" id="MobiDB-lite"/>
    </source>
</evidence>
<name>A0A0H2LQZ4_VARPD</name>
<comment type="caution">
    <text evidence="2">The sequence shown here is derived from an EMBL/GenBank/DDBJ whole genome shotgun (WGS) entry which is preliminary data.</text>
</comment>
<proteinExistence type="predicted"/>
<reference evidence="2 3" key="1">
    <citation type="submission" date="2015-03" db="EMBL/GenBank/DDBJ databases">
        <title>Genome sequence of Variovorax paradoxus TBEA6.</title>
        <authorList>
            <person name="Poehlein A."/>
            <person name="Schuldes J."/>
            <person name="Wuebbeler J.H."/>
            <person name="Hiessl S."/>
            <person name="Steinbuechel A."/>
            <person name="Daniel R."/>
        </authorList>
    </citation>
    <scope>NUCLEOTIDE SEQUENCE [LARGE SCALE GENOMIC DNA]</scope>
    <source>
        <strain evidence="2 3">TBEA6</strain>
    </source>
</reference>
<gene>
    <name evidence="2" type="ORF">VPARA_67730</name>
</gene>
<accession>A0A0H2LQZ4</accession>
<keyword evidence="3" id="KW-1185">Reference proteome</keyword>
<organism evidence="2 3">
    <name type="scientific">Variovorax paradoxus</name>
    <dbReference type="NCBI Taxonomy" id="34073"/>
    <lineage>
        <taxon>Bacteria</taxon>
        <taxon>Pseudomonadati</taxon>
        <taxon>Pseudomonadota</taxon>
        <taxon>Betaproteobacteria</taxon>
        <taxon>Burkholderiales</taxon>
        <taxon>Comamonadaceae</taxon>
        <taxon>Variovorax</taxon>
    </lineage>
</organism>
<sequence length="33" mass="3555">MTISSVPSPPMNSPAEKRSMPVTLSLVEVSEPR</sequence>
<dbReference type="Proteomes" id="UP000035170">
    <property type="component" value="Unassembled WGS sequence"/>
</dbReference>
<dbReference type="AlphaFoldDB" id="A0A0H2LQZ4"/>
<protein>
    <submittedName>
        <fullName evidence="2">Uncharacterized protein</fullName>
    </submittedName>
</protein>
<evidence type="ECO:0000313" key="2">
    <source>
        <dbReference type="EMBL" id="KLN52111.1"/>
    </source>
</evidence>
<dbReference type="EMBL" id="JZWI01000069">
    <property type="protein sequence ID" value="KLN52111.1"/>
    <property type="molecule type" value="Genomic_DNA"/>
</dbReference>